<reference evidence="2" key="1">
    <citation type="journal article" date="2019" name="bioRxiv">
        <title>The Genome of the Zebra Mussel, Dreissena polymorpha: A Resource for Invasive Species Research.</title>
        <authorList>
            <person name="McCartney M.A."/>
            <person name="Auch B."/>
            <person name="Kono T."/>
            <person name="Mallez S."/>
            <person name="Zhang Y."/>
            <person name="Obille A."/>
            <person name="Becker A."/>
            <person name="Abrahante J.E."/>
            <person name="Garbe J."/>
            <person name="Badalamenti J.P."/>
            <person name="Herman A."/>
            <person name="Mangelson H."/>
            <person name="Liachko I."/>
            <person name="Sullivan S."/>
            <person name="Sone E.D."/>
            <person name="Koren S."/>
            <person name="Silverstein K.A.T."/>
            <person name="Beckman K.B."/>
            <person name="Gohl D.M."/>
        </authorList>
    </citation>
    <scope>NUCLEOTIDE SEQUENCE</scope>
    <source>
        <strain evidence="2">Duluth1</strain>
        <tissue evidence="2">Whole animal</tissue>
    </source>
</reference>
<protein>
    <submittedName>
        <fullName evidence="2">Uncharacterized protein</fullName>
    </submittedName>
</protein>
<comment type="caution">
    <text evidence="2">The sequence shown here is derived from an EMBL/GenBank/DDBJ whole genome shotgun (WGS) entry which is preliminary data.</text>
</comment>
<dbReference type="AlphaFoldDB" id="A0A9D4MQB7"/>
<proteinExistence type="predicted"/>
<reference evidence="2" key="2">
    <citation type="submission" date="2020-11" db="EMBL/GenBank/DDBJ databases">
        <authorList>
            <person name="McCartney M.A."/>
            <person name="Auch B."/>
            <person name="Kono T."/>
            <person name="Mallez S."/>
            <person name="Becker A."/>
            <person name="Gohl D.M."/>
            <person name="Silverstein K.A.T."/>
            <person name="Koren S."/>
            <person name="Bechman K.B."/>
            <person name="Herman A."/>
            <person name="Abrahante J.E."/>
            <person name="Garbe J."/>
        </authorList>
    </citation>
    <scope>NUCLEOTIDE SEQUENCE</scope>
    <source>
        <strain evidence="2">Duluth1</strain>
        <tissue evidence="2">Whole animal</tissue>
    </source>
</reference>
<evidence type="ECO:0000256" key="1">
    <source>
        <dbReference type="SAM" id="MobiDB-lite"/>
    </source>
</evidence>
<dbReference type="EMBL" id="JAIWYP010000001">
    <property type="protein sequence ID" value="KAH3879372.1"/>
    <property type="molecule type" value="Genomic_DNA"/>
</dbReference>
<name>A0A9D4MQB7_DREPO</name>
<sequence>MMPFNDAEDVVDKDDLNTQKQLLSTEDKGVVKGSAKSKSSDVRVTQPFKSSSAPASTSIDIELAQQPHQSRLQKPHTPFDSQPEESRTQTRLLAISARLACHLSFLNFSELY</sequence>
<evidence type="ECO:0000313" key="2">
    <source>
        <dbReference type="EMBL" id="KAH3879372.1"/>
    </source>
</evidence>
<keyword evidence="3" id="KW-1185">Reference proteome</keyword>
<feature type="compositionally biased region" description="Polar residues" evidence="1">
    <location>
        <begin position="47"/>
        <end position="59"/>
    </location>
</feature>
<gene>
    <name evidence="2" type="ORF">DPMN_003274</name>
</gene>
<feature type="region of interest" description="Disordered" evidence="1">
    <location>
        <begin position="1"/>
        <end position="88"/>
    </location>
</feature>
<dbReference type="Proteomes" id="UP000828390">
    <property type="component" value="Unassembled WGS sequence"/>
</dbReference>
<accession>A0A9D4MQB7</accession>
<evidence type="ECO:0000313" key="3">
    <source>
        <dbReference type="Proteomes" id="UP000828390"/>
    </source>
</evidence>
<feature type="compositionally biased region" description="Acidic residues" evidence="1">
    <location>
        <begin position="1"/>
        <end position="12"/>
    </location>
</feature>
<organism evidence="2 3">
    <name type="scientific">Dreissena polymorpha</name>
    <name type="common">Zebra mussel</name>
    <name type="synonym">Mytilus polymorpha</name>
    <dbReference type="NCBI Taxonomy" id="45954"/>
    <lineage>
        <taxon>Eukaryota</taxon>
        <taxon>Metazoa</taxon>
        <taxon>Spiralia</taxon>
        <taxon>Lophotrochozoa</taxon>
        <taxon>Mollusca</taxon>
        <taxon>Bivalvia</taxon>
        <taxon>Autobranchia</taxon>
        <taxon>Heteroconchia</taxon>
        <taxon>Euheterodonta</taxon>
        <taxon>Imparidentia</taxon>
        <taxon>Neoheterodontei</taxon>
        <taxon>Myida</taxon>
        <taxon>Dreissenoidea</taxon>
        <taxon>Dreissenidae</taxon>
        <taxon>Dreissena</taxon>
    </lineage>
</organism>